<dbReference type="Proteomes" id="UP000215902">
    <property type="component" value="Unassembled WGS sequence"/>
</dbReference>
<organism evidence="3 4">
    <name type="scientific">Macrostomum lignano</name>
    <dbReference type="NCBI Taxonomy" id="282301"/>
    <lineage>
        <taxon>Eukaryota</taxon>
        <taxon>Metazoa</taxon>
        <taxon>Spiralia</taxon>
        <taxon>Lophotrochozoa</taxon>
        <taxon>Platyhelminthes</taxon>
        <taxon>Rhabditophora</taxon>
        <taxon>Macrostomorpha</taxon>
        <taxon>Macrostomida</taxon>
        <taxon>Macrostomidae</taxon>
        <taxon>Macrostomum</taxon>
    </lineage>
</organism>
<dbReference type="OrthoDB" id="6020087at2759"/>
<dbReference type="InterPro" id="IPR026306">
    <property type="entry name" value="RSBN1/Dpy-2/CEP530"/>
</dbReference>
<comment type="similarity">
    <text evidence="1">Belongs to the round spermatid basic protein 1 family.</text>
</comment>
<evidence type="ECO:0000313" key="4">
    <source>
        <dbReference type="Proteomes" id="UP000215902"/>
    </source>
</evidence>
<gene>
    <name evidence="3" type="ORF">BOX15_Mlig030649g1</name>
</gene>
<feature type="compositionally biased region" description="Basic and acidic residues" evidence="2">
    <location>
        <begin position="113"/>
        <end position="122"/>
    </location>
</feature>
<comment type="caution">
    <text evidence="3">The sequence shown here is derived from an EMBL/GenBank/DDBJ whole genome shotgun (WGS) entry which is preliminary data.</text>
</comment>
<accession>A0A267DCW5</accession>
<reference evidence="3 4" key="1">
    <citation type="submission" date="2017-06" db="EMBL/GenBank/DDBJ databases">
        <title>A platform for efficient transgenesis in Macrostomum lignano, a flatworm model organism for stem cell research.</title>
        <authorList>
            <person name="Berezikov E."/>
        </authorList>
    </citation>
    <scope>NUCLEOTIDE SEQUENCE [LARGE SCALE GENOMIC DNA]</scope>
    <source>
        <strain evidence="3">DV1</strain>
        <tissue evidence="3">Whole organism</tissue>
    </source>
</reference>
<dbReference type="GO" id="GO:0005634">
    <property type="term" value="C:nucleus"/>
    <property type="evidence" value="ECO:0007669"/>
    <property type="project" value="InterPro"/>
</dbReference>
<dbReference type="PANTHER" id="PTHR13354">
    <property type="entry name" value="ROUND SPERMATID BASIC PROTEIN 1"/>
    <property type="match status" value="1"/>
</dbReference>
<feature type="compositionally biased region" description="Low complexity" evidence="2">
    <location>
        <begin position="326"/>
        <end position="340"/>
    </location>
</feature>
<evidence type="ECO:0000313" key="3">
    <source>
        <dbReference type="EMBL" id="PAA46537.1"/>
    </source>
</evidence>
<name>A0A267DCW5_9PLAT</name>
<feature type="region of interest" description="Disordered" evidence="2">
    <location>
        <begin position="302"/>
        <end position="351"/>
    </location>
</feature>
<keyword evidence="4" id="KW-1185">Reference proteome</keyword>
<feature type="compositionally biased region" description="Polar residues" evidence="2">
    <location>
        <begin position="1"/>
        <end position="19"/>
    </location>
</feature>
<evidence type="ECO:0000256" key="1">
    <source>
        <dbReference type="ARBA" id="ARBA00010560"/>
    </source>
</evidence>
<sequence>MAATENQPADTNTNGNCDSGQKHIAIEQPAPSEMKLEPDSKQQLEQESPAKPQAETSPSGKQLKRELDANRQPEESLAKKKKKHNRHHPDSEESQPAPATAPPSAIPSAAADDATKNGHSPDQHMMQLTAQPRRKLIDLMYIEKHSNGGGLALHAYAGELARLDRAQLAKFATLFLRNLLVKERGKPGRMHSNYCVGVVHGAAHDLPDLLSELCRKRPNLAVKSRHLEKKNEVESLTAADYLERIRANYAHGTFRSGSMESVSMVGAKGEETGCLMNDMLATLESNPFLAPVMPWGPMSHLAGSKPSSSNDGPILWTRPGEQALCSGSERGSGSGRDSLSQMYSTGSRGRRQVVITDRTHAHADHADDGLDRHTTAAVGMLQCVHAEENRRPGLGEPGRVCKDAILFDPRHYTDLIIRLQLDILEPPMTQCSPQLWLDDAELNLLRREGFRYSRQHLRDNDIYYIPRGVVHQFRTISAVTSVAWHVRMAAYYPASSSSSLRLAQLPSPLPTPTTSLRRRKRTSNINICNI</sequence>
<evidence type="ECO:0000256" key="2">
    <source>
        <dbReference type="SAM" id="MobiDB-lite"/>
    </source>
</evidence>
<proteinExistence type="inferred from homology"/>
<dbReference type="EMBL" id="NIVC01004813">
    <property type="protein sequence ID" value="PAA46537.1"/>
    <property type="molecule type" value="Genomic_DNA"/>
</dbReference>
<feature type="region of interest" description="Disordered" evidence="2">
    <location>
        <begin position="1"/>
        <end position="125"/>
    </location>
</feature>
<feature type="compositionally biased region" description="Basic and acidic residues" evidence="2">
    <location>
        <begin position="63"/>
        <end position="78"/>
    </location>
</feature>
<dbReference type="AlphaFoldDB" id="A0A267DCW5"/>
<dbReference type="STRING" id="282301.A0A267DCW5"/>
<dbReference type="PANTHER" id="PTHR13354:SF11">
    <property type="entry name" value="LYSINE-SPECIFIC DEMETHYLASE 9"/>
    <property type="match status" value="1"/>
</dbReference>
<feature type="compositionally biased region" description="Basic and acidic residues" evidence="2">
    <location>
        <begin position="34"/>
        <end position="44"/>
    </location>
</feature>
<protein>
    <submittedName>
        <fullName evidence="3">Uncharacterized protein</fullName>
    </submittedName>
</protein>